<dbReference type="PANTHER" id="PTHR13448">
    <property type="entry name" value="TRANSMEMBRANE PROTEIN 214"/>
    <property type="match status" value="1"/>
</dbReference>
<comment type="similarity">
    <text evidence="2">Belongs to the TMEM214 family.</text>
</comment>
<accession>A0A2K6BSS4</accession>
<dbReference type="GeneTree" id="ENSGT00390000002693"/>
<evidence type="ECO:0000256" key="10">
    <source>
        <dbReference type="ARBA" id="ARBA00024938"/>
    </source>
</evidence>
<comment type="subunit">
    <text evidence="3">Constitutively interacts with CASP4; required for the localization of procaspase 4 to the ER.</text>
</comment>
<dbReference type="Proteomes" id="UP000233120">
    <property type="component" value="Unassembled WGS sequence"/>
</dbReference>
<evidence type="ECO:0000313" key="12">
    <source>
        <dbReference type="Ensembl" id="ENSMNEP00000014469.1"/>
    </source>
</evidence>
<evidence type="ECO:0008006" key="14">
    <source>
        <dbReference type="Google" id="ProtNLM"/>
    </source>
</evidence>
<evidence type="ECO:0000256" key="5">
    <source>
        <dbReference type="ARBA" id="ARBA00022703"/>
    </source>
</evidence>
<keyword evidence="5" id="KW-0053">Apoptosis</keyword>
<keyword evidence="8" id="KW-0472">Membrane</keyword>
<comment type="subcellular location">
    <subcellularLocation>
        <location evidence="1">Endoplasmic reticulum membrane</location>
        <topology evidence="1">Multi-pass membrane protein</topology>
    </subcellularLocation>
</comment>
<reference evidence="12" key="1">
    <citation type="submission" date="2025-08" db="UniProtKB">
        <authorList>
            <consortium name="Ensembl"/>
        </authorList>
    </citation>
    <scope>IDENTIFICATION</scope>
</reference>
<feature type="compositionally biased region" description="Gly residues" evidence="11">
    <location>
        <begin position="18"/>
        <end position="27"/>
    </location>
</feature>
<evidence type="ECO:0000256" key="4">
    <source>
        <dbReference type="ARBA" id="ARBA00022692"/>
    </source>
</evidence>
<dbReference type="GO" id="GO:0006915">
    <property type="term" value="P:apoptotic process"/>
    <property type="evidence" value="ECO:0007669"/>
    <property type="project" value="UniProtKB-KW"/>
</dbReference>
<feature type="region of interest" description="Disordered" evidence="11">
    <location>
        <begin position="1"/>
        <end position="31"/>
    </location>
</feature>
<keyword evidence="4" id="KW-0812">Transmembrane</keyword>
<proteinExistence type="inferred from homology"/>
<feature type="region of interest" description="Disordered" evidence="11">
    <location>
        <begin position="64"/>
        <end position="85"/>
    </location>
</feature>
<dbReference type="OMA" id="ASNQWEV"/>
<evidence type="ECO:0000256" key="7">
    <source>
        <dbReference type="ARBA" id="ARBA00022989"/>
    </source>
</evidence>
<comment type="function">
    <text evidence="10">Critical mediator, in cooperation with CASP4, of endoplasmic reticulum-stress induced apoptosis. Required or the activation of CASP4 following endoplasmic reticulum stress.</text>
</comment>
<sequence length="635" mass="71106">MAAKTSGVVKKGRRPGAGASGRGGGGNRQALGEANGVWKYDLTPPIQTTGTLYERGFENIMKQQNKEQVSPPAPKKMATLPNQNQKQGRFRSLEEALKALDVAALQKELDKSQSMFSGNPSIWLKDLASYLNYKLQAPLSEPTLSQHTHDYLYSLVSRELRGIIRGLRLLAKAAGSLELFFDHCLFTMLQVPDKTPGESLHGYRICIQAILQDKPKIATANLGKFLELLRSHQSQPAKCLTIMWALSQAGFANLTEGLKVRLGIMLPVLGIKSLSPFAITYLDRLLLMHPILTKGFGMIGPKDFFPLLDFAYMPNNSLTPSLQEQLCQLYPRLKVLAFRAKPDSTLHTYFPSFLSRATPSCPPEMKKELLSSLTECLTVDPLSASVWRQLYPKHLSQSSLLLEHLPSSWEQIPKKVQKSLQETIQSLKLTNQELLRNGNDVVTCDMACKGLLQQAQGPWLPWTRLLLLLLVFTVGFLCHDPWSHSSFQASLTGRLLRTSGFLPGSQQACKTLPVWGSHLLTMVRPSLQLAWAHTNATVSFFSAHCASHLRLQIQLPDFPNQLLRYLRELLLLLYQNVLLPLWHLLLEALASTHEHCHEACRGETQLSEAVHWTWLCLQDITVAFLDWALALISQQ</sequence>
<dbReference type="Ensembl" id="ENSMNET00000038672.1">
    <property type="protein sequence ID" value="ENSMNEP00000014469.1"/>
    <property type="gene ID" value="ENSMNEG00000031378.1"/>
</dbReference>
<evidence type="ECO:0000256" key="1">
    <source>
        <dbReference type="ARBA" id="ARBA00004477"/>
    </source>
</evidence>
<evidence type="ECO:0000256" key="8">
    <source>
        <dbReference type="ARBA" id="ARBA00023136"/>
    </source>
</evidence>
<reference evidence="12" key="2">
    <citation type="submission" date="2025-09" db="UniProtKB">
        <authorList>
            <consortium name="Ensembl"/>
        </authorList>
    </citation>
    <scope>IDENTIFICATION</scope>
</reference>
<name>A0A2K6BSS4_MACNE</name>
<protein>
    <recommendedName>
        <fullName evidence="14">Transmembrane protein 214</fullName>
    </recommendedName>
</protein>
<evidence type="ECO:0000256" key="3">
    <source>
        <dbReference type="ARBA" id="ARBA00011720"/>
    </source>
</evidence>
<evidence type="ECO:0000256" key="6">
    <source>
        <dbReference type="ARBA" id="ARBA00022824"/>
    </source>
</evidence>
<evidence type="ECO:0000256" key="2">
    <source>
        <dbReference type="ARBA" id="ARBA00007984"/>
    </source>
</evidence>
<dbReference type="AlphaFoldDB" id="A0A2K6BSS4"/>
<dbReference type="GO" id="GO:0005794">
    <property type="term" value="C:Golgi apparatus"/>
    <property type="evidence" value="ECO:0007669"/>
    <property type="project" value="TreeGrafter"/>
</dbReference>
<evidence type="ECO:0000313" key="13">
    <source>
        <dbReference type="Proteomes" id="UP000233120"/>
    </source>
</evidence>
<organism evidence="12 13">
    <name type="scientific">Macaca nemestrina</name>
    <name type="common">Pig-tailed macaque</name>
    <dbReference type="NCBI Taxonomy" id="9545"/>
    <lineage>
        <taxon>Eukaryota</taxon>
        <taxon>Metazoa</taxon>
        <taxon>Chordata</taxon>
        <taxon>Craniata</taxon>
        <taxon>Vertebrata</taxon>
        <taxon>Euteleostomi</taxon>
        <taxon>Mammalia</taxon>
        <taxon>Eutheria</taxon>
        <taxon>Euarchontoglires</taxon>
        <taxon>Primates</taxon>
        <taxon>Haplorrhini</taxon>
        <taxon>Catarrhini</taxon>
        <taxon>Cercopithecidae</taxon>
        <taxon>Cercopithecinae</taxon>
        <taxon>Macaca</taxon>
    </lineage>
</organism>
<evidence type="ECO:0000256" key="11">
    <source>
        <dbReference type="SAM" id="MobiDB-lite"/>
    </source>
</evidence>
<dbReference type="GO" id="GO:0005789">
    <property type="term" value="C:endoplasmic reticulum membrane"/>
    <property type="evidence" value="ECO:0007669"/>
    <property type="project" value="UniProtKB-SubCell"/>
</dbReference>
<dbReference type="InterPro" id="IPR019308">
    <property type="entry name" value="TMEM214"/>
</dbReference>
<evidence type="ECO:0000256" key="9">
    <source>
        <dbReference type="ARBA" id="ARBA00023180"/>
    </source>
</evidence>
<keyword evidence="9" id="KW-0325">Glycoprotein</keyword>
<keyword evidence="7" id="KW-1133">Transmembrane helix</keyword>
<dbReference type="PANTHER" id="PTHR13448:SF0">
    <property type="entry name" value="TRANSMEMBRANE PROTEIN 214"/>
    <property type="match status" value="1"/>
</dbReference>
<dbReference type="STRING" id="9545.ENSMNEP00000014469"/>
<keyword evidence="13" id="KW-1185">Reference proteome</keyword>
<dbReference type="Pfam" id="PF10151">
    <property type="entry name" value="TMEM214"/>
    <property type="match status" value="1"/>
</dbReference>
<keyword evidence="6" id="KW-0256">Endoplasmic reticulum</keyword>